<name>A0A846W0X7_9NOCA</name>
<reference evidence="1 2" key="1">
    <citation type="submission" date="2020-04" db="EMBL/GenBank/DDBJ databases">
        <title>MicrobeNet Type strains.</title>
        <authorList>
            <person name="Nicholson A.C."/>
        </authorList>
    </citation>
    <scope>NUCLEOTIDE SEQUENCE [LARGE SCALE GENOMIC DNA]</scope>
    <source>
        <strain evidence="1 2">DSM 44960</strain>
    </source>
</reference>
<dbReference type="RefSeq" id="WP_067638719.1">
    <property type="nucleotide sequence ID" value="NZ_JAAXOM010000001.1"/>
</dbReference>
<evidence type="ECO:0000313" key="1">
    <source>
        <dbReference type="EMBL" id="NKX86426.1"/>
    </source>
</evidence>
<dbReference type="AlphaFoldDB" id="A0A846W0X7"/>
<proteinExistence type="predicted"/>
<protein>
    <submittedName>
        <fullName evidence="1">Uncharacterized protein</fullName>
    </submittedName>
</protein>
<evidence type="ECO:0000313" key="2">
    <source>
        <dbReference type="Proteomes" id="UP000572007"/>
    </source>
</evidence>
<comment type="caution">
    <text evidence="1">The sequence shown here is derived from an EMBL/GenBank/DDBJ whole genome shotgun (WGS) entry which is preliminary data.</text>
</comment>
<accession>A0A846W0X7</accession>
<dbReference type="EMBL" id="JAAXOM010000001">
    <property type="protein sequence ID" value="NKX86426.1"/>
    <property type="molecule type" value="Genomic_DNA"/>
</dbReference>
<sequence length="109" mass="12198">MLPSYHVTSVLNRASIARFGLDWRRMGAARGIAGSHRPEQAGCFLALNDFECDWFVRMNNTGGPVDVWEVRGIRTDDLVLSPEGHYYFPGVIAAAQLRVIRRDVPPVLT</sequence>
<dbReference type="Proteomes" id="UP000572007">
    <property type="component" value="Unassembled WGS sequence"/>
</dbReference>
<gene>
    <name evidence="1" type="ORF">HGA10_03730</name>
</gene>
<keyword evidence="2" id="KW-1185">Reference proteome</keyword>
<organism evidence="1 2">
    <name type="scientific">Nocardia coubleae</name>
    <dbReference type="NCBI Taxonomy" id="356147"/>
    <lineage>
        <taxon>Bacteria</taxon>
        <taxon>Bacillati</taxon>
        <taxon>Actinomycetota</taxon>
        <taxon>Actinomycetes</taxon>
        <taxon>Mycobacteriales</taxon>
        <taxon>Nocardiaceae</taxon>
        <taxon>Nocardia</taxon>
    </lineage>
</organism>